<sequence length="224" mass="25661">NIEKIYIGVFIKMSNGEILNQLQQLVTYPQESLEVEIKSWMDLTDNEVKAKLAKHLIALANHGGGYIIFGLKENNGFWVPDESNRPTNFNSYDQDTVNSIVQKYSEPVFHCTVYYPQRLDNNKEYPVIAVPGGHKVPIKAKRSGPNNNFIQENSYYIRRIGPSSDIAQSAQEWDTLIQKVIRNSRDELLSAIRDIMNGPIINTTSSDIEKKTELENWIKNSEER</sequence>
<reference evidence="2" key="1">
    <citation type="journal article" date="2014" name="Front. Microbiol.">
        <title>High frequency of phylogenetically diverse reductive dehalogenase-homologous genes in deep subseafloor sedimentary metagenomes.</title>
        <authorList>
            <person name="Kawai M."/>
            <person name="Futagami T."/>
            <person name="Toyoda A."/>
            <person name="Takaki Y."/>
            <person name="Nishi S."/>
            <person name="Hori S."/>
            <person name="Arai W."/>
            <person name="Tsubouchi T."/>
            <person name="Morono Y."/>
            <person name="Uchiyama I."/>
            <person name="Ito T."/>
            <person name="Fujiyama A."/>
            <person name="Inagaki F."/>
            <person name="Takami H."/>
        </authorList>
    </citation>
    <scope>NUCLEOTIDE SEQUENCE</scope>
    <source>
        <strain evidence="2">Expedition CK06-06</strain>
    </source>
</reference>
<feature type="non-terminal residue" evidence="2">
    <location>
        <position position="1"/>
    </location>
</feature>
<accession>X1PNH4</accession>
<dbReference type="AlphaFoldDB" id="X1PNH4"/>
<dbReference type="Gene3D" id="3.30.950.30">
    <property type="entry name" value="Schlafen, AAA domain"/>
    <property type="match status" value="1"/>
</dbReference>
<comment type="caution">
    <text evidence="2">The sequence shown here is derived from an EMBL/GenBank/DDBJ whole genome shotgun (WGS) entry which is preliminary data.</text>
</comment>
<dbReference type="InterPro" id="IPR038461">
    <property type="entry name" value="Schlafen_AlbA_2_dom_sf"/>
</dbReference>
<dbReference type="InterPro" id="IPR007421">
    <property type="entry name" value="Schlafen_AlbA_2_dom"/>
</dbReference>
<gene>
    <name evidence="2" type="ORF">S06H3_57206</name>
</gene>
<name>X1PNH4_9ZZZZ</name>
<dbReference type="Pfam" id="PF04326">
    <property type="entry name" value="SLFN_AlbA_2"/>
    <property type="match status" value="1"/>
</dbReference>
<proteinExistence type="predicted"/>
<evidence type="ECO:0000313" key="2">
    <source>
        <dbReference type="EMBL" id="GAI57847.1"/>
    </source>
</evidence>
<feature type="domain" description="Schlafen AlbA-2" evidence="1">
    <location>
        <begin position="31"/>
        <end position="159"/>
    </location>
</feature>
<protein>
    <recommendedName>
        <fullName evidence="1">Schlafen AlbA-2 domain-containing protein</fullName>
    </recommendedName>
</protein>
<feature type="non-terminal residue" evidence="2">
    <location>
        <position position="224"/>
    </location>
</feature>
<dbReference type="EMBL" id="BARV01036894">
    <property type="protein sequence ID" value="GAI57847.1"/>
    <property type="molecule type" value="Genomic_DNA"/>
</dbReference>
<organism evidence="2">
    <name type="scientific">marine sediment metagenome</name>
    <dbReference type="NCBI Taxonomy" id="412755"/>
    <lineage>
        <taxon>unclassified sequences</taxon>
        <taxon>metagenomes</taxon>
        <taxon>ecological metagenomes</taxon>
    </lineage>
</organism>
<evidence type="ECO:0000259" key="1">
    <source>
        <dbReference type="Pfam" id="PF04326"/>
    </source>
</evidence>